<dbReference type="RefSeq" id="WP_005842346.1">
    <property type="nucleotide sequence ID" value="NZ_CABKNT010000005.1"/>
</dbReference>
<protein>
    <recommendedName>
        <fullName evidence="4">Prepilin-type cleavage/methylation domain-containing protein</fullName>
    </recommendedName>
</protein>
<dbReference type="EMBL" id="QRHE01000002">
    <property type="protein sequence ID" value="RHF52807.1"/>
    <property type="molecule type" value="Genomic_DNA"/>
</dbReference>
<gene>
    <name evidence="2" type="ORF">DW674_02530</name>
</gene>
<keyword evidence="1" id="KW-1133">Transmembrane helix</keyword>
<evidence type="ECO:0008006" key="4">
    <source>
        <dbReference type="Google" id="ProtNLM"/>
    </source>
</evidence>
<accession>A0A414NYQ9</accession>
<evidence type="ECO:0000313" key="2">
    <source>
        <dbReference type="EMBL" id="RHF52807.1"/>
    </source>
</evidence>
<proteinExistence type="predicted"/>
<dbReference type="OrthoDB" id="1666842at2"/>
<name>A0A414NYQ9_9FIRM</name>
<keyword evidence="1" id="KW-0472">Membrane</keyword>
<reference evidence="2 3" key="1">
    <citation type="submission" date="2018-08" db="EMBL/GenBank/DDBJ databases">
        <title>A genome reference for cultivated species of the human gut microbiota.</title>
        <authorList>
            <person name="Zou Y."/>
            <person name="Xue W."/>
            <person name="Luo G."/>
        </authorList>
    </citation>
    <scope>NUCLEOTIDE SEQUENCE [LARGE SCALE GENOMIC DNA]</scope>
    <source>
        <strain evidence="2 3">AM25-21AC</strain>
    </source>
</reference>
<dbReference type="Proteomes" id="UP000283442">
    <property type="component" value="Unassembled WGS sequence"/>
</dbReference>
<evidence type="ECO:0000313" key="3">
    <source>
        <dbReference type="Proteomes" id="UP000283442"/>
    </source>
</evidence>
<keyword evidence="1" id="KW-0812">Transmembrane</keyword>
<dbReference type="AlphaFoldDB" id="A0A414NYQ9"/>
<evidence type="ECO:0000256" key="1">
    <source>
        <dbReference type="SAM" id="Phobius"/>
    </source>
</evidence>
<dbReference type="GeneID" id="93482151"/>
<organism evidence="2 3">
    <name type="scientific">Mitsuokella multacida</name>
    <dbReference type="NCBI Taxonomy" id="52226"/>
    <lineage>
        <taxon>Bacteria</taxon>
        <taxon>Bacillati</taxon>
        <taxon>Bacillota</taxon>
        <taxon>Negativicutes</taxon>
        <taxon>Selenomonadales</taxon>
        <taxon>Selenomonadaceae</taxon>
        <taxon>Mitsuokella</taxon>
    </lineage>
</organism>
<sequence length="172" mass="19371">MKGSREAGTVLLDMLVSLPVLVFLLAAMGAMVVMVFRAAFFLIADSELHQEVQMAMRQVADEARISYRVRSQRHNGRPSIIFYQYCSPDESLTGTFQVQYWVHRVNKVDKLVWRDATWPLTGNNSLAGVDITEFSCTELAPRLQEIRLTGRSKVTGHSYTLAVAVYGPERSD</sequence>
<comment type="caution">
    <text evidence="2">The sequence shown here is derived from an EMBL/GenBank/DDBJ whole genome shotgun (WGS) entry which is preliminary data.</text>
</comment>
<feature type="transmembrane region" description="Helical" evidence="1">
    <location>
        <begin position="20"/>
        <end position="44"/>
    </location>
</feature>